<dbReference type="Gene3D" id="3.30.360.10">
    <property type="entry name" value="Dihydrodipicolinate Reductase, domain 2"/>
    <property type="match status" value="1"/>
</dbReference>
<dbReference type="PANTHER" id="PTHR11133">
    <property type="entry name" value="SACCHAROPINE DEHYDROGENASE"/>
    <property type="match status" value="1"/>
</dbReference>
<dbReference type="EMBL" id="VRVR01000016">
    <property type="protein sequence ID" value="KAF0852789.1"/>
    <property type="molecule type" value="Genomic_DNA"/>
</dbReference>
<dbReference type="GO" id="GO:0005737">
    <property type="term" value="C:cytoplasm"/>
    <property type="evidence" value="ECO:0007669"/>
    <property type="project" value="TreeGrafter"/>
</dbReference>
<dbReference type="Gene3D" id="3.40.50.720">
    <property type="entry name" value="NAD(P)-binding Rossmann-like Domain"/>
    <property type="match status" value="1"/>
</dbReference>
<keyword evidence="3" id="KW-0812">Transmembrane</keyword>
<dbReference type="Pfam" id="PF16653">
    <property type="entry name" value="Sacchrp_dh_C"/>
    <property type="match status" value="1"/>
</dbReference>
<comment type="caution">
    <text evidence="6">The sequence shown here is derived from an EMBL/GenBank/DDBJ whole genome shotgun (WGS) entry which is preliminary data.</text>
</comment>
<proteinExistence type="predicted"/>
<evidence type="ECO:0000259" key="4">
    <source>
        <dbReference type="Pfam" id="PF03435"/>
    </source>
</evidence>
<name>A0A8K0AHT8_ANDGO</name>
<dbReference type="SUPFAM" id="SSF55347">
    <property type="entry name" value="Glyceraldehyde-3-phosphate dehydrogenase-like, C-terminal domain"/>
    <property type="match status" value="1"/>
</dbReference>
<dbReference type="InterPro" id="IPR005097">
    <property type="entry name" value="Sacchrp_dh_NADP-bd"/>
</dbReference>
<evidence type="ECO:0000256" key="2">
    <source>
        <dbReference type="ARBA" id="ARBA00023002"/>
    </source>
</evidence>
<reference evidence="6" key="1">
    <citation type="submission" date="2019-09" db="EMBL/GenBank/DDBJ databases">
        <title>The Mitochondrial Proteome of the Jakobid, Andalucia godoyi, a Protist With the Most Gene-Rich and Bacteria-Like Mitochondrial Genome.</title>
        <authorList>
            <person name="Gray M.W."/>
            <person name="Burger G."/>
            <person name="Derelle R."/>
            <person name="Klimes V."/>
            <person name="Leger M."/>
            <person name="Sarrasin M."/>
            <person name="Vlcek C."/>
            <person name="Roger A.J."/>
            <person name="Elias M."/>
            <person name="Lang B.F."/>
        </authorList>
    </citation>
    <scope>NUCLEOTIDE SEQUENCE</scope>
    <source>
        <strain evidence="6">And28</strain>
    </source>
</reference>
<keyword evidence="7" id="KW-1185">Reference proteome</keyword>
<feature type="domain" description="Saccharopine dehydrogenase NADP binding" evidence="4">
    <location>
        <begin position="7"/>
        <end position="126"/>
    </location>
</feature>
<evidence type="ECO:0000313" key="7">
    <source>
        <dbReference type="Proteomes" id="UP000799049"/>
    </source>
</evidence>
<dbReference type="Gene3D" id="1.10.1870.10">
    <property type="entry name" value="Domain 3, Saccharopine reductase"/>
    <property type="match status" value="1"/>
</dbReference>
<dbReference type="InterPro" id="IPR036291">
    <property type="entry name" value="NAD(P)-bd_dom_sf"/>
</dbReference>
<dbReference type="GO" id="GO:0019878">
    <property type="term" value="P:lysine biosynthetic process via aminoadipic acid"/>
    <property type="evidence" value="ECO:0007669"/>
    <property type="project" value="TreeGrafter"/>
</dbReference>
<keyword evidence="1" id="KW-0521">NADP</keyword>
<evidence type="ECO:0000313" key="6">
    <source>
        <dbReference type="EMBL" id="KAF0852789.1"/>
    </source>
</evidence>
<dbReference type="Pfam" id="PF03435">
    <property type="entry name" value="Sacchrp_dh_NADP"/>
    <property type="match status" value="1"/>
</dbReference>
<accession>A0A8K0AHT8</accession>
<keyword evidence="3" id="KW-0472">Membrane</keyword>
<evidence type="ECO:0000259" key="5">
    <source>
        <dbReference type="Pfam" id="PF16653"/>
    </source>
</evidence>
<dbReference type="PANTHER" id="PTHR11133:SF22">
    <property type="entry name" value="ALPHA-AMINOADIPIC SEMIALDEHYDE SYNTHASE, MITOCHONDRIAL"/>
    <property type="match status" value="1"/>
</dbReference>
<dbReference type="GO" id="GO:0004753">
    <property type="term" value="F:saccharopine dehydrogenase activity"/>
    <property type="evidence" value="ECO:0007669"/>
    <property type="project" value="TreeGrafter"/>
</dbReference>
<dbReference type="InterPro" id="IPR032095">
    <property type="entry name" value="Sacchrp_dh-like_C"/>
</dbReference>
<dbReference type="SUPFAM" id="SSF51735">
    <property type="entry name" value="NAD(P)-binding Rossmann-fold domains"/>
    <property type="match status" value="1"/>
</dbReference>
<dbReference type="InterPro" id="IPR051168">
    <property type="entry name" value="AASS"/>
</dbReference>
<dbReference type="FunFam" id="3.30.360.10:FF:000008">
    <property type="entry name" value="Alpha-aminoadipic semialdehyde synthase, mitochondrial"/>
    <property type="match status" value="1"/>
</dbReference>
<dbReference type="OrthoDB" id="10059875at2759"/>
<feature type="domain" description="Saccharopine dehydrogenase-like C-terminal" evidence="5">
    <location>
        <begin position="130"/>
        <end position="459"/>
    </location>
</feature>
<organism evidence="6 7">
    <name type="scientific">Andalucia godoyi</name>
    <name type="common">Flagellate</name>
    <dbReference type="NCBI Taxonomy" id="505711"/>
    <lineage>
        <taxon>Eukaryota</taxon>
        <taxon>Discoba</taxon>
        <taxon>Jakobida</taxon>
        <taxon>Andalucina</taxon>
        <taxon>Andaluciidae</taxon>
        <taxon>Andalucia</taxon>
    </lineage>
</organism>
<keyword evidence="3" id="KW-1133">Transmembrane helix</keyword>
<dbReference type="FunFam" id="3.40.50.720:FF:000072">
    <property type="entry name" value="Saccharopine dehydrogenase [NADP(+), L-glutamate-forming]"/>
    <property type="match status" value="1"/>
</dbReference>
<dbReference type="AlphaFoldDB" id="A0A8K0AHT8"/>
<evidence type="ECO:0000256" key="1">
    <source>
        <dbReference type="ARBA" id="ARBA00022857"/>
    </source>
</evidence>
<dbReference type="Proteomes" id="UP000799049">
    <property type="component" value="Unassembled WGS sequence"/>
</dbReference>
<keyword evidence="2" id="KW-0560">Oxidoreductase</keyword>
<protein>
    <submittedName>
        <fullName evidence="6">Mitochondrial lysine biosynthesis saccharopine dehydrogenase</fullName>
    </submittedName>
</protein>
<sequence>MKASRKILVLGSGFVSAGFVNYFVQHGETNVKLTIASNLVDQAQKLIDEFAPEIGHAIFFDLKDEAANRKLIKEHDVVVSLLPATLHVVIAKLCVEEKKNMVTTSYISSEMAGLDAAAKAAGIIIMNEIGLDPGIDHCSAKAVFDDIHARGGNVTGFVSYCGGLPAPENSRNPLGYKFSWNPRGVLTAAEAPARFLWNGEVVEYDAGETYAHAIPQKQYPGFNLEGVANRDSIKYRELYDIPEAETVLRGTLRFPGFATMVLTFRALGLTDTTEYGDGAAPATWPALLSRVLNVPQDISSLRAAVEAKVQERFAGSQGRVKDALNGLQWFGVFLETTKVDLATRSPIDSLTSLLNAKLVYGKGERDLVILTHEFTYQLPDQPRSHGATGKQRKTSTLVLYGDPIGSHRALTAMARCVGIPCAIATHLVLDGVITRTGVCGPMTPDLYKPLLASLAQNGIHLDEFEEDVVES</sequence>
<feature type="transmembrane region" description="Helical" evidence="3">
    <location>
        <begin position="7"/>
        <end position="24"/>
    </location>
</feature>
<evidence type="ECO:0000256" key="3">
    <source>
        <dbReference type="SAM" id="Phobius"/>
    </source>
</evidence>
<gene>
    <name evidence="6" type="ORF">ANDGO_00993</name>
</gene>